<comment type="similarity">
    <text evidence="1">Belongs to the beta/gamma-crystallin family.</text>
</comment>
<feature type="domain" description="Beta/gamma crystallin 'Greek key'" evidence="4">
    <location>
        <begin position="1235"/>
        <end position="1276"/>
    </location>
</feature>
<evidence type="ECO:0000313" key="5">
    <source>
        <dbReference type="Ensembl" id="ENSCMIP00000017626.1"/>
    </source>
</evidence>
<proteinExistence type="inferred from homology"/>
<feature type="domain" description="Beta/gamma crystallin 'Greek key'" evidence="4">
    <location>
        <begin position="858"/>
        <end position="900"/>
    </location>
</feature>
<dbReference type="PROSITE" id="PS50915">
    <property type="entry name" value="CRYSTALLIN_BETA_GAMMA"/>
    <property type="match status" value="9"/>
</dbReference>
<feature type="compositionally biased region" description="Low complexity" evidence="3">
    <location>
        <begin position="527"/>
        <end position="545"/>
    </location>
</feature>
<evidence type="ECO:0000256" key="1">
    <source>
        <dbReference type="ARBA" id="ARBA00009646"/>
    </source>
</evidence>
<dbReference type="Ensembl" id="ENSCMIT00000017965.1">
    <property type="protein sequence ID" value="ENSCMIP00000017626.1"/>
    <property type="gene ID" value="ENSCMIG00000008385.1"/>
</dbReference>
<evidence type="ECO:0000259" key="4">
    <source>
        <dbReference type="PROSITE" id="PS50915"/>
    </source>
</evidence>
<feature type="region of interest" description="Disordered" evidence="3">
    <location>
        <begin position="320"/>
        <end position="346"/>
    </location>
</feature>
<feature type="domain" description="Beta/gamma crystallin 'Greek key'" evidence="4">
    <location>
        <begin position="1059"/>
        <end position="1101"/>
    </location>
</feature>
<dbReference type="SUPFAM" id="SSF49695">
    <property type="entry name" value="gamma-Crystallin-like"/>
    <property type="match status" value="3"/>
</dbReference>
<feature type="region of interest" description="Disordered" evidence="3">
    <location>
        <begin position="508"/>
        <end position="545"/>
    </location>
</feature>
<feature type="region of interest" description="Disordered" evidence="3">
    <location>
        <begin position="605"/>
        <end position="627"/>
    </location>
</feature>
<dbReference type="InterPro" id="IPR035992">
    <property type="entry name" value="Ricin_B-like_lectins"/>
</dbReference>
<dbReference type="GeneTree" id="ENSGT00940000155695"/>
<organism evidence="5 6">
    <name type="scientific">Callorhinchus milii</name>
    <name type="common">Ghost shark</name>
    <dbReference type="NCBI Taxonomy" id="7868"/>
    <lineage>
        <taxon>Eukaryota</taxon>
        <taxon>Metazoa</taxon>
        <taxon>Chordata</taxon>
        <taxon>Craniata</taxon>
        <taxon>Vertebrata</taxon>
        <taxon>Chondrichthyes</taxon>
        <taxon>Holocephali</taxon>
        <taxon>Chimaeriformes</taxon>
        <taxon>Callorhinchidae</taxon>
        <taxon>Callorhinchus</taxon>
    </lineage>
</organism>
<dbReference type="PANTHER" id="PTHR11818">
    <property type="entry name" value="BETA/GAMMA CRYSTALLIN"/>
    <property type="match status" value="1"/>
</dbReference>
<dbReference type="InterPro" id="IPR050252">
    <property type="entry name" value="Beta/Gamma-Crystallin"/>
</dbReference>
<dbReference type="InterPro" id="IPR001064">
    <property type="entry name" value="Beta/gamma_crystallin"/>
</dbReference>
<dbReference type="PANTHER" id="PTHR11818:SF2">
    <property type="entry name" value="BETA_GAMMA CRYSTALLIN DOMAIN-CONTAINING PROTEIN 1"/>
    <property type="match status" value="1"/>
</dbReference>
<dbReference type="SUPFAM" id="SSF50370">
    <property type="entry name" value="Ricin B-like lectins"/>
    <property type="match status" value="1"/>
</dbReference>
<evidence type="ECO:0000256" key="2">
    <source>
        <dbReference type="ARBA" id="ARBA00022737"/>
    </source>
</evidence>
<evidence type="ECO:0000313" key="6">
    <source>
        <dbReference type="Proteomes" id="UP000314986"/>
    </source>
</evidence>
<dbReference type="Gene3D" id="2.60.20.10">
    <property type="entry name" value="Crystallins"/>
    <property type="match status" value="6"/>
</dbReference>
<sequence>MLINYLIFCFNSPVAETEDKSDASINTFDKERAPLNVRTEEEETIRITLPRKKQKTTSYRQVDFFTTKDLPLSPKSTKKYVGSLKIQLNSKVAKEADCTVTQVNSKQTHSFKSLETSNKVKVQAEHEKGTLSRMEVQASEVDLSKIKKNAPTENDIKQKTDINQGTSDLALPLPNISTELQQKEMEVKEISLVSVQQFETTRSEVKKDIPAKSTKEQEPSLNAAVSEPVQQNTPKMQSQDTEVKETVLPQKVKTSQVTVSNIENIPVEIVSEKKLTPVPETGGFSQPVQKNPLALQDRDSEIKDLTLLQTVELSNSTVYKTKEDSHGSDANETKKCSSAAAERFSQPEEQRMLTVQTVDHEVKETISAHRVELSKSLVAEVKSEAPTIDASEQKPSLDVTANELIPPLLSSTPKLQHKEMEVRNAMKEKFSSTHFAPGASSSKEQRIHLREKSSFAWPEQSEIESQLWKAEVKEAIVFQNPQTSEATGFEIKDVFTKECVGQSIILGSPEADFPSSEEQIQLKSQGEENVNVSSNETSNLDSSSDMESFTESIRKYGSPISLPQKKQRIPKLSLMPPFAMPPIQEDFIPPKEKKIFDPTSFKFGLGKTGSQKGKGPSSVLKKQQGEAKAKLKKRASAEQSVVYKSLTINKSPNLRLHRPKDVEHNLCGDLHSKKFPLEIDQTVADASKSSTGAQIKDIKFTPSLKLYGVIVTQFILQLIIYNQPNFRGETIEIFNDVKDATSWNLPSAFSIRTVRGCWFLYQKPDFEGAKILLEEGAVELANIWGEEIAEDNNEEGPTVIPTVIGSIRRAVKDWSLTELDLFTEFNGMGDRTTFYDEIEKISTFGIPLSTLSMQVHSGIWLVFEEPLYHGNSYMVEPGQYACPEAWGGVEPFIASLKPVKMGGLKVENPNAGKIIVYEKPFFEGKQMELETDVFCFIGEAERDKESTLCQTYHFETVGSIKVLGGLWVGYEKSGFEGHQYLLEEGEYREWNEWGGYDEQLRSLQFIEVVSDFERGHFMILFTETNFGEKGANIEVLGPILNLRDTEYGLKTQSINVLSGVWVAYEEADFTGAQYILGKGLYSSYQDWGAKDFRISSLQPVLVVSLNFTIVFFSETEFQGTTHVFEKDTVQFMDEFSPKSCKVLSGNWVVYDGEDFTGKQYVLEEGMYPNLITMGCATDTHIKSSKTVGFNFTQSNIELFERTDFKGKKIELHSEALNLALFGYNTHIFSVQVNGGTWIAYEFSNYRGCQILLQPGDIPNWHEFTGWHRIGSVRPLIQKLVYFRIRNRSTGALMTFTGELNDLKLVRVQALEPTGLDDQIWSYQDGVIKNKLAEDCCLDVVGSLITTGSRLGVSVLQNKDVHLWRFLPNGTIFSDQTTIWESPVQCNQALLWAN</sequence>
<dbReference type="Pfam" id="PF00030">
    <property type="entry name" value="Crystall"/>
    <property type="match status" value="6"/>
</dbReference>
<reference evidence="6" key="2">
    <citation type="journal article" date="2007" name="PLoS Biol.">
        <title>Survey sequencing and comparative analysis of the elephant shark (Callorhinchus milii) genome.</title>
        <authorList>
            <person name="Venkatesh B."/>
            <person name="Kirkness E.F."/>
            <person name="Loh Y.H."/>
            <person name="Halpern A.L."/>
            <person name="Lee A.P."/>
            <person name="Johnson J."/>
            <person name="Dandona N."/>
            <person name="Viswanathan L.D."/>
            <person name="Tay A."/>
            <person name="Venter J.C."/>
            <person name="Strausberg R.L."/>
            <person name="Brenner S."/>
        </authorList>
    </citation>
    <scope>NUCLEOTIDE SEQUENCE [LARGE SCALE GENOMIC DNA]</scope>
</reference>
<dbReference type="PRINTS" id="PR01367">
    <property type="entry name" value="BGCRYSTALLIN"/>
</dbReference>
<accession>A0A4W3HNG9</accession>
<feature type="domain" description="Beta/gamma crystallin 'Greek key'" evidence="4">
    <location>
        <begin position="756"/>
        <end position="811"/>
    </location>
</feature>
<dbReference type="STRING" id="7868.ENSCMIP00000017626"/>
<feature type="compositionally biased region" description="Basic and acidic residues" evidence="3">
    <location>
        <begin position="320"/>
        <end position="335"/>
    </location>
</feature>
<feature type="domain" description="Beta/gamma crystallin 'Greek key'" evidence="4">
    <location>
        <begin position="716"/>
        <end position="755"/>
    </location>
</feature>
<dbReference type="InParanoid" id="A0A4W3HNG9"/>
<reference evidence="6" key="1">
    <citation type="journal article" date="2006" name="Science">
        <title>Ancient noncoding elements conserved in the human genome.</title>
        <authorList>
            <person name="Venkatesh B."/>
            <person name="Kirkness E.F."/>
            <person name="Loh Y.H."/>
            <person name="Halpern A.L."/>
            <person name="Lee A.P."/>
            <person name="Johnson J."/>
            <person name="Dandona N."/>
            <person name="Viswanathan L.D."/>
            <person name="Tay A."/>
            <person name="Venter J.C."/>
            <person name="Strausberg R.L."/>
            <person name="Brenner S."/>
        </authorList>
    </citation>
    <scope>NUCLEOTIDE SEQUENCE [LARGE SCALE GENOMIC DNA]</scope>
</reference>
<dbReference type="Proteomes" id="UP000314986">
    <property type="component" value="Unassembled WGS sequence"/>
</dbReference>
<keyword evidence="6" id="KW-1185">Reference proteome</keyword>
<feature type="region of interest" description="Disordered" evidence="3">
    <location>
        <begin position="206"/>
        <end position="243"/>
    </location>
</feature>
<reference evidence="6" key="3">
    <citation type="journal article" date="2014" name="Nature">
        <title>Elephant shark genome provides unique insights into gnathostome evolution.</title>
        <authorList>
            <consortium name="International Elephant Shark Genome Sequencing Consortium"/>
            <person name="Venkatesh B."/>
            <person name="Lee A.P."/>
            <person name="Ravi V."/>
            <person name="Maurya A.K."/>
            <person name="Lian M.M."/>
            <person name="Swann J.B."/>
            <person name="Ohta Y."/>
            <person name="Flajnik M.F."/>
            <person name="Sutoh Y."/>
            <person name="Kasahara M."/>
            <person name="Hoon S."/>
            <person name="Gangu V."/>
            <person name="Roy S.W."/>
            <person name="Irimia M."/>
            <person name="Korzh V."/>
            <person name="Kondrychyn I."/>
            <person name="Lim Z.W."/>
            <person name="Tay B.H."/>
            <person name="Tohari S."/>
            <person name="Kong K.W."/>
            <person name="Ho S."/>
            <person name="Lorente-Galdos B."/>
            <person name="Quilez J."/>
            <person name="Marques-Bonet T."/>
            <person name="Raney B.J."/>
            <person name="Ingham P.W."/>
            <person name="Tay A."/>
            <person name="Hillier L.W."/>
            <person name="Minx P."/>
            <person name="Boehm T."/>
            <person name="Wilson R.K."/>
            <person name="Brenner S."/>
            <person name="Warren W.C."/>
        </authorList>
    </citation>
    <scope>NUCLEOTIDE SEQUENCE [LARGE SCALE GENOMIC DNA]</scope>
</reference>
<feature type="domain" description="Beta/gamma crystallin 'Greek key'" evidence="4">
    <location>
        <begin position="965"/>
        <end position="1007"/>
    </location>
</feature>
<feature type="domain" description="Beta/gamma crystallin 'Greek key'" evidence="4">
    <location>
        <begin position="1145"/>
        <end position="1188"/>
    </location>
</feature>
<keyword evidence="2" id="KW-0677">Repeat</keyword>
<evidence type="ECO:0000256" key="3">
    <source>
        <dbReference type="SAM" id="MobiDB-lite"/>
    </source>
</evidence>
<dbReference type="InterPro" id="IPR011024">
    <property type="entry name" value="G_crystallin-like"/>
</dbReference>
<name>A0A4W3HNG9_CALMI</name>
<protein>
    <recommendedName>
        <fullName evidence="4">Beta/gamma crystallin 'Greek key' domain-containing protein</fullName>
    </recommendedName>
</protein>
<reference evidence="5" key="5">
    <citation type="submission" date="2025-09" db="UniProtKB">
        <authorList>
            <consortium name="Ensembl"/>
        </authorList>
    </citation>
    <scope>IDENTIFICATION</scope>
</reference>
<feature type="compositionally biased region" description="Polar residues" evidence="3">
    <location>
        <begin position="228"/>
        <end position="240"/>
    </location>
</feature>
<dbReference type="SMART" id="SM00247">
    <property type="entry name" value="XTALbg"/>
    <property type="match status" value="6"/>
</dbReference>
<feature type="domain" description="Beta/gamma crystallin 'Greek key'" evidence="4">
    <location>
        <begin position="1194"/>
        <end position="1234"/>
    </location>
</feature>
<reference evidence="5" key="4">
    <citation type="submission" date="2025-08" db="UniProtKB">
        <authorList>
            <consortium name="Ensembl"/>
        </authorList>
    </citation>
    <scope>IDENTIFICATION</scope>
</reference>
<feature type="domain" description="Beta/gamma crystallin 'Greek key'" evidence="4">
    <location>
        <begin position="912"/>
        <end position="964"/>
    </location>
</feature>
<feature type="compositionally biased region" description="Basic and acidic residues" evidence="3">
    <location>
        <begin position="206"/>
        <end position="218"/>
    </location>
</feature>